<dbReference type="GO" id="GO:0034626">
    <property type="term" value="P:fatty acid elongation, polyunsaturated fatty acid"/>
    <property type="evidence" value="ECO:0007669"/>
    <property type="project" value="TreeGrafter"/>
</dbReference>
<dbReference type="EC" id="2.3.1.-" evidence="12"/>
<keyword evidence="3 12" id="KW-0444">Lipid biosynthesis</keyword>
<keyword evidence="5 12" id="KW-0812">Transmembrane</keyword>
<comment type="subcellular location">
    <subcellularLocation>
        <location evidence="1">Membrane</location>
        <topology evidence="1">Multi-pass membrane protein</topology>
    </subcellularLocation>
</comment>
<dbReference type="InterPro" id="IPR002076">
    <property type="entry name" value="ELO_fam"/>
</dbReference>
<feature type="transmembrane region" description="Helical" evidence="12">
    <location>
        <begin position="204"/>
        <end position="222"/>
    </location>
</feature>
<dbReference type="PROSITE" id="PS01188">
    <property type="entry name" value="ELO"/>
    <property type="match status" value="1"/>
</dbReference>
<feature type="compositionally biased region" description="Polar residues" evidence="13">
    <location>
        <begin position="286"/>
        <end position="301"/>
    </location>
</feature>
<dbReference type="GO" id="GO:0030148">
    <property type="term" value="P:sphingolipid biosynthetic process"/>
    <property type="evidence" value="ECO:0007669"/>
    <property type="project" value="TreeGrafter"/>
</dbReference>
<dbReference type="EMBL" id="KQ085943">
    <property type="protein sequence ID" value="KLO14455.1"/>
    <property type="molecule type" value="Genomic_DNA"/>
</dbReference>
<evidence type="ECO:0000256" key="13">
    <source>
        <dbReference type="SAM" id="MobiDB-lite"/>
    </source>
</evidence>
<dbReference type="GO" id="GO:0019367">
    <property type="term" value="P:fatty acid elongation, saturated fatty acid"/>
    <property type="evidence" value="ECO:0007669"/>
    <property type="project" value="TreeGrafter"/>
</dbReference>
<feature type="region of interest" description="Disordered" evidence="13">
    <location>
        <begin position="272"/>
        <end position="301"/>
    </location>
</feature>
<evidence type="ECO:0000256" key="7">
    <source>
        <dbReference type="ARBA" id="ARBA00022989"/>
    </source>
</evidence>
<evidence type="ECO:0000256" key="5">
    <source>
        <dbReference type="ARBA" id="ARBA00022692"/>
    </source>
</evidence>
<keyword evidence="6 12" id="KW-0276">Fatty acid metabolism</keyword>
<feature type="transmembrane region" description="Helical" evidence="12">
    <location>
        <begin position="242"/>
        <end position="263"/>
    </location>
</feature>
<keyword evidence="15" id="KW-1185">Reference proteome</keyword>
<accession>A0A0H2RR81</accession>
<keyword evidence="7 12" id="KW-1133">Transmembrane helix</keyword>
<dbReference type="InterPro" id="IPR030457">
    <property type="entry name" value="ELO_CS"/>
</dbReference>
<dbReference type="STRING" id="27342.A0A0H2RR81"/>
<name>A0A0H2RR81_9AGAM</name>
<evidence type="ECO:0000256" key="2">
    <source>
        <dbReference type="ARBA" id="ARBA00007263"/>
    </source>
</evidence>
<reference evidence="14 15" key="1">
    <citation type="submission" date="2015-04" db="EMBL/GenBank/DDBJ databases">
        <title>Complete genome sequence of Schizopora paradoxa KUC8140, a cosmopolitan wood degrader in East Asia.</title>
        <authorList>
            <consortium name="DOE Joint Genome Institute"/>
            <person name="Min B."/>
            <person name="Park H."/>
            <person name="Jang Y."/>
            <person name="Kim J.-J."/>
            <person name="Kim K.H."/>
            <person name="Pangilinan J."/>
            <person name="Lipzen A."/>
            <person name="Riley R."/>
            <person name="Grigoriev I.V."/>
            <person name="Spatafora J.W."/>
            <person name="Choi I.-G."/>
        </authorList>
    </citation>
    <scope>NUCLEOTIDE SEQUENCE [LARGE SCALE GENOMIC DNA]</scope>
    <source>
        <strain evidence="14 15">KUC8140</strain>
    </source>
</reference>
<comment type="catalytic activity">
    <reaction evidence="11">
        <text>a very-long-chain acyl-CoA + malonyl-CoA + H(+) = a very-long-chain 3-oxoacyl-CoA + CO2 + CoA</text>
        <dbReference type="Rhea" id="RHEA:32727"/>
        <dbReference type="ChEBI" id="CHEBI:15378"/>
        <dbReference type="ChEBI" id="CHEBI:16526"/>
        <dbReference type="ChEBI" id="CHEBI:57287"/>
        <dbReference type="ChEBI" id="CHEBI:57384"/>
        <dbReference type="ChEBI" id="CHEBI:90725"/>
        <dbReference type="ChEBI" id="CHEBI:90736"/>
        <dbReference type="EC" id="2.3.1.199"/>
    </reaction>
</comment>
<feature type="transmembrane region" description="Helical" evidence="12">
    <location>
        <begin position="37"/>
        <end position="54"/>
    </location>
</feature>
<evidence type="ECO:0000256" key="1">
    <source>
        <dbReference type="ARBA" id="ARBA00004141"/>
    </source>
</evidence>
<organism evidence="14 15">
    <name type="scientific">Schizopora paradoxa</name>
    <dbReference type="NCBI Taxonomy" id="27342"/>
    <lineage>
        <taxon>Eukaryota</taxon>
        <taxon>Fungi</taxon>
        <taxon>Dikarya</taxon>
        <taxon>Basidiomycota</taxon>
        <taxon>Agaricomycotina</taxon>
        <taxon>Agaricomycetes</taxon>
        <taxon>Hymenochaetales</taxon>
        <taxon>Schizoporaceae</taxon>
        <taxon>Schizopora</taxon>
    </lineage>
</organism>
<keyword evidence="8 12" id="KW-0443">Lipid metabolism</keyword>
<gene>
    <name evidence="14" type="ORF">SCHPADRAFT_851018</name>
</gene>
<evidence type="ECO:0000256" key="6">
    <source>
        <dbReference type="ARBA" id="ARBA00022832"/>
    </source>
</evidence>
<comment type="catalytic activity">
    <reaction evidence="12">
        <text>an acyl-CoA + malonyl-CoA + H(+) = a 3-oxoacyl-CoA + CO2 + CoA</text>
        <dbReference type="Rhea" id="RHEA:50252"/>
        <dbReference type="ChEBI" id="CHEBI:15378"/>
        <dbReference type="ChEBI" id="CHEBI:16526"/>
        <dbReference type="ChEBI" id="CHEBI:57287"/>
        <dbReference type="ChEBI" id="CHEBI:57384"/>
        <dbReference type="ChEBI" id="CHEBI:58342"/>
        <dbReference type="ChEBI" id="CHEBI:90726"/>
    </reaction>
    <physiologicalReaction direction="left-to-right" evidence="12">
        <dbReference type="Rhea" id="RHEA:50253"/>
    </physiologicalReaction>
</comment>
<evidence type="ECO:0000313" key="14">
    <source>
        <dbReference type="EMBL" id="KLO14455.1"/>
    </source>
</evidence>
<dbReference type="GO" id="GO:0009922">
    <property type="term" value="F:fatty acid elongase activity"/>
    <property type="evidence" value="ECO:0007669"/>
    <property type="project" value="UniProtKB-EC"/>
</dbReference>
<evidence type="ECO:0000256" key="12">
    <source>
        <dbReference type="RuleBase" id="RU361115"/>
    </source>
</evidence>
<evidence type="ECO:0000256" key="8">
    <source>
        <dbReference type="ARBA" id="ARBA00023098"/>
    </source>
</evidence>
<evidence type="ECO:0000256" key="11">
    <source>
        <dbReference type="ARBA" id="ARBA00047375"/>
    </source>
</evidence>
<keyword evidence="4 12" id="KW-0808">Transferase</keyword>
<dbReference type="OrthoDB" id="434092at2759"/>
<dbReference type="FunCoup" id="A0A0H2RR81">
    <property type="interactions" value="326"/>
</dbReference>
<keyword evidence="9 12" id="KW-0472">Membrane</keyword>
<evidence type="ECO:0000256" key="9">
    <source>
        <dbReference type="ARBA" id="ARBA00023136"/>
    </source>
</evidence>
<dbReference type="InParanoid" id="A0A0H2RR81"/>
<dbReference type="GO" id="GO:0005789">
    <property type="term" value="C:endoplasmic reticulum membrane"/>
    <property type="evidence" value="ECO:0007669"/>
    <property type="project" value="TreeGrafter"/>
</dbReference>
<dbReference type="AlphaFoldDB" id="A0A0H2RR81"/>
<dbReference type="Pfam" id="PF01151">
    <property type="entry name" value="ELO"/>
    <property type="match status" value="1"/>
</dbReference>
<keyword evidence="10 12" id="KW-0275">Fatty acid biosynthesis</keyword>
<feature type="transmembrane region" description="Helical" evidence="12">
    <location>
        <begin position="66"/>
        <end position="86"/>
    </location>
</feature>
<evidence type="ECO:0000256" key="4">
    <source>
        <dbReference type="ARBA" id="ARBA00022679"/>
    </source>
</evidence>
<dbReference type="GO" id="GO:0034625">
    <property type="term" value="P:fatty acid elongation, monounsaturated fatty acid"/>
    <property type="evidence" value="ECO:0007669"/>
    <property type="project" value="TreeGrafter"/>
</dbReference>
<feature type="transmembrane region" description="Helical" evidence="12">
    <location>
        <begin position="165"/>
        <end position="184"/>
    </location>
</feature>
<sequence length="301" mass="33931">MAPVADFLLSSIPLPNLPYHYTHYVQGKTPLSTTPSVVAALVTYLVVVFSLRYIMRNQEPLKLRFLFQLHNLILSLGSGILLVLMVEEVAPIVWKNGLFYAMCNENAWTPALEFYYMVNYSYKYLELLDTVFLALRKKPLAFLHVFHHSATALLCFTQLNGKTSISWVVISLNLTVHVIMYYYYFATAGGARIWWKEYLTTMQIVQFIIDLFAVYFGTYSYFVMTYWPGKLPVMGSCAGTEGAALFGCGLLTSYLLLFVNFYIQTYIKSKGKKGKKSANGSAVANGKTNGHAVTNGNAKHD</sequence>
<dbReference type="PANTHER" id="PTHR11157">
    <property type="entry name" value="FATTY ACID ACYL TRANSFERASE-RELATED"/>
    <property type="match status" value="1"/>
</dbReference>
<proteinExistence type="inferred from homology"/>
<protein>
    <recommendedName>
        <fullName evidence="12">Elongation of fatty acids protein</fullName>
        <ecNumber evidence="12">2.3.1.-</ecNumber>
    </recommendedName>
</protein>
<comment type="similarity">
    <text evidence="2 12">Belongs to the ELO family.</text>
</comment>
<evidence type="ECO:0000313" key="15">
    <source>
        <dbReference type="Proteomes" id="UP000053477"/>
    </source>
</evidence>
<dbReference type="PANTHER" id="PTHR11157:SF134">
    <property type="entry name" value="ELONGATION OF FATTY ACIDS PROTEIN 1-RELATED"/>
    <property type="match status" value="1"/>
</dbReference>
<dbReference type="GO" id="GO:0042761">
    <property type="term" value="P:very long-chain fatty acid biosynthetic process"/>
    <property type="evidence" value="ECO:0007669"/>
    <property type="project" value="TreeGrafter"/>
</dbReference>
<evidence type="ECO:0000256" key="10">
    <source>
        <dbReference type="ARBA" id="ARBA00023160"/>
    </source>
</evidence>
<evidence type="ECO:0000256" key="3">
    <source>
        <dbReference type="ARBA" id="ARBA00022516"/>
    </source>
</evidence>
<dbReference type="Proteomes" id="UP000053477">
    <property type="component" value="Unassembled WGS sequence"/>
</dbReference>